<dbReference type="SUPFAM" id="SSF53335">
    <property type="entry name" value="S-adenosyl-L-methionine-dependent methyltransferases"/>
    <property type="match status" value="1"/>
</dbReference>
<organism evidence="2 3">
    <name type="scientific">Halochromatium salexigens</name>
    <name type="common">Chromatium salexigens</name>
    <dbReference type="NCBI Taxonomy" id="49447"/>
    <lineage>
        <taxon>Bacteria</taxon>
        <taxon>Pseudomonadati</taxon>
        <taxon>Pseudomonadota</taxon>
        <taxon>Gammaproteobacteria</taxon>
        <taxon>Chromatiales</taxon>
        <taxon>Chromatiaceae</taxon>
        <taxon>Halochromatium</taxon>
    </lineage>
</organism>
<dbReference type="InterPro" id="IPR013216">
    <property type="entry name" value="Methyltransf_11"/>
</dbReference>
<reference evidence="2" key="1">
    <citation type="submission" date="2017-05" db="EMBL/GenBank/DDBJ databases">
        <authorList>
            <person name="Imhoff J.F."/>
            <person name="Rahn T."/>
            <person name="Kuenzel S."/>
            <person name="Neulinger S.C."/>
        </authorList>
    </citation>
    <scope>NUCLEOTIDE SEQUENCE</scope>
    <source>
        <strain evidence="2">DSM 4395</strain>
    </source>
</reference>
<evidence type="ECO:0000313" key="2">
    <source>
        <dbReference type="EMBL" id="MBK5930593.1"/>
    </source>
</evidence>
<dbReference type="PANTHER" id="PTHR43591">
    <property type="entry name" value="METHYLTRANSFERASE"/>
    <property type="match status" value="1"/>
</dbReference>
<dbReference type="AlphaFoldDB" id="A0AAJ0UFX4"/>
<dbReference type="Gene3D" id="3.40.50.150">
    <property type="entry name" value="Vaccinia Virus protein VP39"/>
    <property type="match status" value="1"/>
</dbReference>
<comment type="caution">
    <text evidence="2">The sequence shown here is derived from an EMBL/GenBank/DDBJ whole genome shotgun (WGS) entry which is preliminary data.</text>
</comment>
<name>A0AAJ0UFX4_HALSE</name>
<proteinExistence type="predicted"/>
<sequence>MVPLVYLAPQAQNCYVSQVHHKASGPSPVQSNDTPWQTQTHAEFVDYYARQSLTSESRERSQRLRDKLLAFHGEARVPLNIADIGCNAGTQSRVWAELGHQVYGVDINQELVQIAHQRLREADLDVKLQLASATSLPFRDHSMDICIAPELLEHVAEWETCLAEFARILRPGGVLFISTTNRLCPVQNEFSLPVYSWYPKPLKRHYEHLAVTTRPELANYAAYPAVNWFTYFQLRDFLSAFGMESRDRFDLMDDNGSPLRRLALAMIRRVPPLRWLAHTLSPSTALFARKVQA</sequence>
<keyword evidence="3" id="KW-1185">Reference proteome</keyword>
<dbReference type="GO" id="GO:0008757">
    <property type="term" value="F:S-adenosylmethionine-dependent methyltransferase activity"/>
    <property type="evidence" value="ECO:0007669"/>
    <property type="project" value="InterPro"/>
</dbReference>
<dbReference type="Proteomes" id="UP001296967">
    <property type="component" value="Unassembled WGS sequence"/>
</dbReference>
<dbReference type="Pfam" id="PF08241">
    <property type="entry name" value="Methyltransf_11"/>
    <property type="match status" value="1"/>
</dbReference>
<protein>
    <recommendedName>
        <fullName evidence="1">Methyltransferase type 11 domain-containing protein</fullName>
    </recommendedName>
</protein>
<dbReference type="EMBL" id="NHSF01000054">
    <property type="protein sequence ID" value="MBK5930593.1"/>
    <property type="molecule type" value="Genomic_DNA"/>
</dbReference>
<accession>A0AAJ0UFX4</accession>
<dbReference type="InterPro" id="IPR029063">
    <property type="entry name" value="SAM-dependent_MTases_sf"/>
</dbReference>
<feature type="domain" description="Methyltransferase type 11" evidence="1">
    <location>
        <begin position="83"/>
        <end position="177"/>
    </location>
</feature>
<gene>
    <name evidence="2" type="ORF">CCR82_08675</name>
</gene>
<dbReference type="CDD" id="cd02440">
    <property type="entry name" value="AdoMet_MTases"/>
    <property type="match status" value="1"/>
</dbReference>
<reference evidence="2" key="2">
    <citation type="journal article" date="2020" name="Microorganisms">
        <title>Osmotic Adaptation and Compatible Solute Biosynthesis of Phototrophic Bacteria as Revealed from Genome Analyses.</title>
        <authorList>
            <person name="Imhoff J.F."/>
            <person name="Rahn T."/>
            <person name="Kunzel S."/>
            <person name="Keller A."/>
            <person name="Neulinger S.C."/>
        </authorList>
    </citation>
    <scope>NUCLEOTIDE SEQUENCE</scope>
    <source>
        <strain evidence="2">DSM 4395</strain>
    </source>
</reference>
<evidence type="ECO:0000259" key="1">
    <source>
        <dbReference type="Pfam" id="PF08241"/>
    </source>
</evidence>
<evidence type="ECO:0000313" key="3">
    <source>
        <dbReference type="Proteomes" id="UP001296967"/>
    </source>
</evidence>